<dbReference type="Gene3D" id="3.60.21.10">
    <property type="match status" value="1"/>
</dbReference>
<organism evidence="2">
    <name type="scientific">marine metagenome</name>
    <dbReference type="NCBI Taxonomy" id="408172"/>
    <lineage>
        <taxon>unclassified sequences</taxon>
        <taxon>metagenomes</taxon>
        <taxon>ecological metagenomes</taxon>
    </lineage>
</organism>
<reference evidence="2" key="1">
    <citation type="submission" date="2018-05" db="EMBL/GenBank/DDBJ databases">
        <authorList>
            <person name="Lanie J.A."/>
            <person name="Ng W.-L."/>
            <person name="Kazmierczak K.M."/>
            <person name="Andrzejewski T.M."/>
            <person name="Davidsen T.M."/>
            <person name="Wayne K.J."/>
            <person name="Tettelin H."/>
            <person name="Glass J.I."/>
            <person name="Rusch D."/>
            <person name="Podicherti R."/>
            <person name="Tsui H.-C.T."/>
            <person name="Winkler M.E."/>
        </authorList>
    </citation>
    <scope>NUCLEOTIDE SEQUENCE</scope>
</reference>
<name>A0A381QLK6_9ZZZZ</name>
<accession>A0A381QLK6</accession>
<dbReference type="PANTHER" id="PTHR11124">
    <property type="entry name" value="VACUOLAR SORTING PROTEIN VPS29"/>
    <property type="match status" value="1"/>
</dbReference>
<evidence type="ECO:0000259" key="1">
    <source>
        <dbReference type="Pfam" id="PF12850"/>
    </source>
</evidence>
<dbReference type="Pfam" id="PF12850">
    <property type="entry name" value="Metallophos_2"/>
    <property type="match status" value="1"/>
</dbReference>
<gene>
    <name evidence="2" type="ORF">METZ01_LOCUS31741</name>
</gene>
<dbReference type="EMBL" id="UINC01001371">
    <property type="protein sequence ID" value="SUZ78887.1"/>
    <property type="molecule type" value="Genomic_DNA"/>
</dbReference>
<dbReference type="SUPFAM" id="SSF56300">
    <property type="entry name" value="Metallo-dependent phosphatases"/>
    <property type="match status" value="1"/>
</dbReference>
<evidence type="ECO:0000313" key="2">
    <source>
        <dbReference type="EMBL" id="SUZ78887.1"/>
    </source>
</evidence>
<feature type="domain" description="Calcineurin-like phosphoesterase" evidence="1">
    <location>
        <begin position="1"/>
        <end position="165"/>
    </location>
</feature>
<proteinExistence type="predicted"/>
<protein>
    <recommendedName>
        <fullName evidence="1">Calcineurin-like phosphoesterase domain-containing protein</fullName>
    </recommendedName>
</protein>
<dbReference type="InterPro" id="IPR024654">
    <property type="entry name" value="Calcineurin-like_PHP_lpxH"/>
</dbReference>
<sequence>MRIGLISDTHIPEAGPDLWPQAYAAFEECDAILHAGDIYDVLVIDNLQQIAPTWAARGNGDDGSSGRLVQPDHPQLAPSWVHEFDGVSVGLTHHMPIPELPTYGVGDAIDRHFNGADLDVVVYGDTHVEHITTIDGVLCVNPGSPTFPHNLSVQLGTVGFLDISDEKVGASIWRLTDDGIKPFDWDTWGRPW</sequence>
<dbReference type="AlphaFoldDB" id="A0A381QLK6"/>
<dbReference type="InterPro" id="IPR000979">
    <property type="entry name" value="Phosphodiesterase_MJ0936/Vps29"/>
</dbReference>
<dbReference type="NCBIfam" id="TIGR00040">
    <property type="entry name" value="yfcE"/>
    <property type="match status" value="1"/>
</dbReference>
<dbReference type="InterPro" id="IPR029052">
    <property type="entry name" value="Metallo-depent_PP-like"/>
</dbReference>